<evidence type="ECO:0000313" key="4">
    <source>
        <dbReference type="Proteomes" id="UP001172687"/>
    </source>
</evidence>
<feature type="domain" description="PknH-like extracellular" evidence="2">
    <location>
        <begin position="45"/>
        <end position="229"/>
    </location>
</feature>
<sequence length="235" mass="25137">MTGRWRRGPAVAGLAVSLWATACTSTVGGTAVRPDATPSAAGVLTERDLDAVLLDSAEIAELLDSPVIEVTDEIDEMTDTSADVSHPECLGALYTAEDPVYESTGYTAVLTRLASEPGDGNEHWVEESAVLVPTAADAEQFVERSAREWDECAGRQVSISDGEEWFDWELDAVVRDGGMVSQPSAILDSIDWQCQHTVASVLNLIIDASVCAERIHDEATTVVAEMIAKASARTR</sequence>
<name>A0ABT8HJI0_MYCAO</name>
<gene>
    <name evidence="3" type="ORF">QYF68_24310</name>
</gene>
<dbReference type="Pfam" id="PF14032">
    <property type="entry name" value="PknH_C"/>
    <property type="match status" value="1"/>
</dbReference>
<dbReference type="EMBL" id="JAUHTC010000084">
    <property type="protein sequence ID" value="MDN4520919.1"/>
    <property type="molecule type" value="Genomic_DNA"/>
</dbReference>
<reference evidence="3" key="1">
    <citation type="submission" date="2023-07" db="EMBL/GenBank/DDBJ databases">
        <title>Degradation of tert-butanol by M. austroafricanum TBA100.</title>
        <authorList>
            <person name="Helbich S."/>
            <person name="Vainshtein Y."/>
        </authorList>
    </citation>
    <scope>NUCLEOTIDE SEQUENCE</scope>
    <source>
        <strain evidence="3">TBA100</strain>
    </source>
</reference>
<comment type="caution">
    <text evidence="3">The sequence shown here is derived from an EMBL/GenBank/DDBJ whole genome shotgun (WGS) entry which is preliminary data.</text>
</comment>
<organism evidence="3 4">
    <name type="scientific">Mycolicibacterium austroafricanum</name>
    <name type="common">Mycobacterium austroafricanum</name>
    <dbReference type="NCBI Taxonomy" id="39687"/>
    <lineage>
        <taxon>Bacteria</taxon>
        <taxon>Bacillati</taxon>
        <taxon>Actinomycetota</taxon>
        <taxon>Actinomycetes</taxon>
        <taxon>Mycobacteriales</taxon>
        <taxon>Mycobacteriaceae</taxon>
        <taxon>Mycolicibacterium</taxon>
    </lineage>
</organism>
<dbReference type="InterPro" id="IPR026954">
    <property type="entry name" value="PknH-like_Extracell"/>
</dbReference>
<keyword evidence="4" id="KW-1185">Reference proteome</keyword>
<dbReference type="Proteomes" id="UP001172687">
    <property type="component" value="Unassembled WGS sequence"/>
</dbReference>
<dbReference type="Gene3D" id="3.40.1000.70">
    <property type="entry name" value="PknH-like extracellular domain"/>
    <property type="match status" value="1"/>
</dbReference>
<evidence type="ECO:0000256" key="1">
    <source>
        <dbReference type="SAM" id="SignalP"/>
    </source>
</evidence>
<evidence type="ECO:0000313" key="3">
    <source>
        <dbReference type="EMBL" id="MDN4520919.1"/>
    </source>
</evidence>
<dbReference type="InterPro" id="IPR038232">
    <property type="entry name" value="PknH-like_Extracell_sf"/>
</dbReference>
<feature type="signal peptide" evidence="1">
    <location>
        <begin position="1"/>
        <end position="22"/>
    </location>
</feature>
<dbReference type="RefSeq" id="WP_208673036.1">
    <property type="nucleotide sequence ID" value="NZ_CP070380.1"/>
</dbReference>
<accession>A0ABT8HJI0</accession>
<evidence type="ECO:0000259" key="2">
    <source>
        <dbReference type="Pfam" id="PF14032"/>
    </source>
</evidence>
<keyword evidence="1" id="KW-0732">Signal</keyword>
<dbReference type="PROSITE" id="PS51257">
    <property type="entry name" value="PROKAR_LIPOPROTEIN"/>
    <property type="match status" value="1"/>
</dbReference>
<feature type="chain" id="PRO_5046234223" evidence="1">
    <location>
        <begin position="23"/>
        <end position="235"/>
    </location>
</feature>
<protein>
    <submittedName>
        <fullName evidence="3">Sensor domain-containing protein</fullName>
    </submittedName>
</protein>
<proteinExistence type="predicted"/>